<evidence type="ECO:0000313" key="2">
    <source>
        <dbReference type="Proteomes" id="UP000190367"/>
    </source>
</evidence>
<dbReference type="Proteomes" id="UP000190367">
    <property type="component" value="Unassembled WGS sequence"/>
</dbReference>
<accession>A0A1T4P4H8</accession>
<reference evidence="2" key="1">
    <citation type="submission" date="2017-02" db="EMBL/GenBank/DDBJ databases">
        <authorList>
            <person name="Varghese N."/>
            <person name="Submissions S."/>
        </authorList>
    </citation>
    <scope>NUCLEOTIDE SEQUENCE [LARGE SCALE GENOMIC DNA]</scope>
    <source>
        <strain evidence="2">DSM 22224</strain>
    </source>
</reference>
<protein>
    <submittedName>
        <fullName evidence="1">Uncharacterized protein</fullName>
    </submittedName>
</protein>
<gene>
    <name evidence="1" type="ORF">SAMN04488128_1011907</name>
</gene>
<sequence length="58" mass="6401">MKKLQKLVAKAVTSPETLKGGRLMQMEAFTDGGDKTTYNTASWNGRHYVTDVNQDPGN</sequence>
<evidence type="ECO:0000313" key="1">
    <source>
        <dbReference type="EMBL" id="SJZ86301.1"/>
    </source>
</evidence>
<dbReference type="OrthoDB" id="680850at2"/>
<dbReference type="EMBL" id="FUWZ01000001">
    <property type="protein sequence ID" value="SJZ86301.1"/>
    <property type="molecule type" value="Genomic_DNA"/>
</dbReference>
<name>A0A1T4P4H8_9BACT</name>
<proteinExistence type="predicted"/>
<dbReference type="STRING" id="634771.SAMN04488128_1011907"/>
<dbReference type="RefSeq" id="WP_159455957.1">
    <property type="nucleotide sequence ID" value="NZ_FUWZ01000001.1"/>
</dbReference>
<keyword evidence="2" id="KW-1185">Reference proteome</keyword>
<dbReference type="AlphaFoldDB" id="A0A1T4P4H8"/>
<organism evidence="1 2">
    <name type="scientific">Chitinophaga eiseniae</name>
    <dbReference type="NCBI Taxonomy" id="634771"/>
    <lineage>
        <taxon>Bacteria</taxon>
        <taxon>Pseudomonadati</taxon>
        <taxon>Bacteroidota</taxon>
        <taxon>Chitinophagia</taxon>
        <taxon>Chitinophagales</taxon>
        <taxon>Chitinophagaceae</taxon>
        <taxon>Chitinophaga</taxon>
    </lineage>
</organism>